<name>A0ABD1NCM7_9FABA</name>
<sequence>MARTMKMSRNLICSSHTHVIVILSILCLLWLCNPKAEAGAVVERSTYIVHMDKSDMPKVFNSQHHWYSSAVSSLDSTTPHHNISILYSYHNALHGFSVALSPRELEKLKRTQGFISAYRDRATTLDTTQSYAFLSLNHSHGLWPASNYGQNVVVGVIDSGIWPESESFKDDGMLTQTPPTWKGTCEGGQHFDPSLCNSKLIGARYFNKGVLTAHGAESGANTVRDTEGHGTHTSSTVAGNYVKGASYFGYAKGTARGIAPRAKIAMYKVAWAQGAYSTDVLAGLDEAISDGVDLISISMGFDGVPLYEDPVAIAAFSALENGVVVSASAGNEGPSLGTLHNGIPWVLTVGATNTERWFGGTLILGNGKRIPGWTLFPASATTNDIPLLYLNKVSACDSSKLLSSVPRGSILVCDPSVDVFQQIEHVSSSQVYGAVFISSDPRVFEMAKFTCPGLIVTPPHGETVIKYARGTPRASATISFQETRVGANRGPTVATYSSRGPSRACPWVLKPDVVAPGSSILAAWVPHSAAAQIGPNVLLNSEYNLLSGTSMACPHASGVAALLKNAHPEWSASTIRSALTTTASPLDNAGKPIEENGEYPRRASPLAMGAGLIDPNRALDPGLVYDATPQDYVNLLCAMNFSQAQIMAITRSKKYDCSRPSYDLNYPSFVALYGKESKFRRIVTYVGDGPASYKARLSSPNATTITVSPNRLVFKGKNEKRKFTLMFKSQTEKEHDVVAFGALEWVEETGRHVVRSPVVVLPMNVVFNPQSGN</sequence>
<dbReference type="InterPro" id="IPR000209">
    <property type="entry name" value="Peptidase_S8/S53_dom"/>
</dbReference>
<feature type="domain" description="Peptidase S8/S53" evidence="12">
    <location>
        <begin position="149"/>
        <end position="586"/>
    </location>
</feature>
<comment type="similarity">
    <text evidence="2 10">Belongs to the peptidase S8 family.</text>
</comment>
<evidence type="ECO:0000259" key="12">
    <source>
        <dbReference type="Pfam" id="PF00082"/>
    </source>
</evidence>
<dbReference type="PRINTS" id="PR00723">
    <property type="entry name" value="SUBTILISIN"/>
</dbReference>
<dbReference type="InterPro" id="IPR010259">
    <property type="entry name" value="S8pro/Inhibitor_I9"/>
</dbReference>
<protein>
    <recommendedName>
        <fullName evidence="17">Subtilisin-like protease</fullName>
    </recommendedName>
</protein>
<keyword evidence="6 10" id="KW-0378">Hydrolase</keyword>
<evidence type="ECO:0000256" key="11">
    <source>
        <dbReference type="SAM" id="SignalP"/>
    </source>
</evidence>
<feature type="domain" description="Inhibitor I9" evidence="13">
    <location>
        <begin position="46"/>
        <end position="125"/>
    </location>
</feature>
<dbReference type="PROSITE" id="PS51892">
    <property type="entry name" value="SUBTILASE"/>
    <property type="match status" value="1"/>
</dbReference>
<feature type="chain" id="PRO_5044821722" description="Subtilisin-like protease" evidence="11">
    <location>
        <begin position="39"/>
        <end position="773"/>
    </location>
</feature>
<dbReference type="InterPro" id="IPR045051">
    <property type="entry name" value="SBT"/>
</dbReference>
<evidence type="ECO:0000256" key="10">
    <source>
        <dbReference type="PROSITE-ProRule" id="PRU01240"/>
    </source>
</evidence>
<dbReference type="FunFam" id="3.30.70.80:FF:000003">
    <property type="entry name" value="Subtilisin-like protease SBT1.9"/>
    <property type="match status" value="1"/>
</dbReference>
<keyword evidence="4 10" id="KW-0645">Protease</keyword>
<dbReference type="Gene3D" id="3.30.70.80">
    <property type="entry name" value="Peptidase S8 propeptide/proteinase inhibitor I9"/>
    <property type="match status" value="1"/>
</dbReference>
<dbReference type="InterPro" id="IPR015500">
    <property type="entry name" value="Peptidase_S8_subtilisin-rel"/>
</dbReference>
<dbReference type="Pfam" id="PF17766">
    <property type="entry name" value="fn3_6"/>
    <property type="match status" value="1"/>
</dbReference>
<gene>
    <name evidence="15" type="ORF">Fmac_007149</name>
</gene>
<dbReference type="PROSITE" id="PS00138">
    <property type="entry name" value="SUBTILASE_SER"/>
    <property type="match status" value="1"/>
</dbReference>
<dbReference type="InterPro" id="IPR036852">
    <property type="entry name" value="Peptidase_S8/S53_dom_sf"/>
</dbReference>
<keyword evidence="5 11" id="KW-0732">Signal</keyword>
<evidence type="ECO:0000313" key="16">
    <source>
        <dbReference type="Proteomes" id="UP001603857"/>
    </source>
</evidence>
<dbReference type="PANTHER" id="PTHR10795">
    <property type="entry name" value="PROPROTEIN CONVERTASE SUBTILISIN/KEXIN"/>
    <property type="match status" value="1"/>
</dbReference>
<dbReference type="FunFam" id="3.40.50.200:FF:000006">
    <property type="entry name" value="Subtilisin-like protease SBT1.5"/>
    <property type="match status" value="1"/>
</dbReference>
<keyword evidence="16" id="KW-1185">Reference proteome</keyword>
<keyword evidence="7 10" id="KW-0720">Serine protease</keyword>
<evidence type="ECO:0000256" key="4">
    <source>
        <dbReference type="ARBA" id="ARBA00022670"/>
    </source>
</evidence>
<feature type="active site" description="Charge relay system" evidence="9 10">
    <location>
        <position position="158"/>
    </location>
</feature>
<evidence type="ECO:0000256" key="8">
    <source>
        <dbReference type="ARBA" id="ARBA00023180"/>
    </source>
</evidence>
<dbReference type="Proteomes" id="UP001603857">
    <property type="component" value="Unassembled WGS sequence"/>
</dbReference>
<feature type="active site" description="Charge relay system" evidence="9 10">
    <location>
        <position position="550"/>
    </location>
</feature>
<reference evidence="15 16" key="1">
    <citation type="submission" date="2024-08" db="EMBL/GenBank/DDBJ databases">
        <title>Insights into the chromosomal genome structure of Flemingia macrophylla.</title>
        <authorList>
            <person name="Ding Y."/>
            <person name="Zhao Y."/>
            <person name="Bi W."/>
            <person name="Wu M."/>
            <person name="Zhao G."/>
            <person name="Gong Y."/>
            <person name="Li W."/>
            <person name="Zhang P."/>
        </authorList>
    </citation>
    <scope>NUCLEOTIDE SEQUENCE [LARGE SCALE GENOMIC DNA]</scope>
    <source>
        <strain evidence="15">DYQJB</strain>
        <tissue evidence="15">Leaf</tissue>
    </source>
</reference>
<dbReference type="GO" id="GO:0004252">
    <property type="term" value="F:serine-type endopeptidase activity"/>
    <property type="evidence" value="ECO:0007669"/>
    <property type="project" value="UniProtKB-UniRule"/>
</dbReference>
<comment type="caution">
    <text evidence="15">The sequence shown here is derived from an EMBL/GenBank/DDBJ whole genome shotgun (WGS) entry which is preliminary data.</text>
</comment>
<organism evidence="15 16">
    <name type="scientific">Flemingia macrophylla</name>
    <dbReference type="NCBI Taxonomy" id="520843"/>
    <lineage>
        <taxon>Eukaryota</taxon>
        <taxon>Viridiplantae</taxon>
        <taxon>Streptophyta</taxon>
        <taxon>Embryophyta</taxon>
        <taxon>Tracheophyta</taxon>
        <taxon>Spermatophyta</taxon>
        <taxon>Magnoliopsida</taxon>
        <taxon>eudicotyledons</taxon>
        <taxon>Gunneridae</taxon>
        <taxon>Pentapetalae</taxon>
        <taxon>rosids</taxon>
        <taxon>fabids</taxon>
        <taxon>Fabales</taxon>
        <taxon>Fabaceae</taxon>
        <taxon>Papilionoideae</taxon>
        <taxon>50 kb inversion clade</taxon>
        <taxon>NPAAA clade</taxon>
        <taxon>indigoferoid/millettioid clade</taxon>
        <taxon>Phaseoleae</taxon>
        <taxon>Flemingia</taxon>
    </lineage>
</organism>
<feature type="active site" description="Charge relay system" evidence="9 10">
    <location>
        <position position="229"/>
    </location>
</feature>
<dbReference type="InterPro" id="IPR034197">
    <property type="entry name" value="Peptidases_S8_3"/>
</dbReference>
<keyword evidence="8" id="KW-0325">Glycoprotein</keyword>
<feature type="signal peptide" evidence="11">
    <location>
        <begin position="1"/>
        <end position="38"/>
    </location>
</feature>
<dbReference type="AlphaFoldDB" id="A0ABD1NCM7"/>
<evidence type="ECO:0000256" key="9">
    <source>
        <dbReference type="PIRSR" id="PIRSR615500-1"/>
    </source>
</evidence>
<dbReference type="Gene3D" id="3.40.50.200">
    <property type="entry name" value="Peptidase S8/S53 domain"/>
    <property type="match status" value="1"/>
</dbReference>
<dbReference type="GO" id="GO:0009609">
    <property type="term" value="P:response to symbiotic bacterium"/>
    <property type="evidence" value="ECO:0007669"/>
    <property type="project" value="UniProtKB-ARBA"/>
</dbReference>
<feature type="domain" description="Subtilisin-like protease fibronectin type-III" evidence="14">
    <location>
        <begin position="663"/>
        <end position="760"/>
    </location>
</feature>
<dbReference type="InterPro" id="IPR023828">
    <property type="entry name" value="Peptidase_S8_Ser-AS"/>
</dbReference>
<evidence type="ECO:0000259" key="14">
    <source>
        <dbReference type="Pfam" id="PF17766"/>
    </source>
</evidence>
<evidence type="ECO:0000313" key="15">
    <source>
        <dbReference type="EMBL" id="KAL2345864.1"/>
    </source>
</evidence>
<dbReference type="Pfam" id="PF00082">
    <property type="entry name" value="Peptidase_S8"/>
    <property type="match status" value="1"/>
</dbReference>
<keyword evidence="3" id="KW-0964">Secreted</keyword>
<evidence type="ECO:0000256" key="1">
    <source>
        <dbReference type="ARBA" id="ARBA00004613"/>
    </source>
</evidence>
<evidence type="ECO:0008006" key="17">
    <source>
        <dbReference type="Google" id="ProtNLM"/>
    </source>
</evidence>
<dbReference type="GO" id="GO:0009610">
    <property type="term" value="P:response to symbiotic fungus"/>
    <property type="evidence" value="ECO:0007669"/>
    <property type="project" value="UniProtKB-ARBA"/>
</dbReference>
<dbReference type="GO" id="GO:0006508">
    <property type="term" value="P:proteolysis"/>
    <property type="evidence" value="ECO:0007669"/>
    <property type="project" value="UniProtKB-KW"/>
</dbReference>
<dbReference type="Gene3D" id="2.60.40.2310">
    <property type="match status" value="1"/>
</dbReference>
<proteinExistence type="inferred from homology"/>
<dbReference type="InterPro" id="IPR041469">
    <property type="entry name" value="Subtilisin-like_FN3"/>
</dbReference>
<evidence type="ECO:0000256" key="2">
    <source>
        <dbReference type="ARBA" id="ARBA00011073"/>
    </source>
</evidence>
<dbReference type="Pfam" id="PF05922">
    <property type="entry name" value="Inhibitor_I9"/>
    <property type="match status" value="1"/>
</dbReference>
<evidence type="ECO:0000256" key="6">
    <source>
        <dbReference type="ARBA" id="ARBA00022801"/>
    </source>
</evidence>
<dbReference type="Gene3D" id="3.50.30.30">
    <property type="match status" value="1"/>
</dbReference>
<dbReference type="GO" id="GO:0005576">
    <property type="term" value="C:extracellular region"/>
    <property type="evidence" value="ECO:0007669"/>
    <property type="project" value="UniProtKB-SubCell"/>
</dbReference>
<evidence type="ECO:0000256" key="7">
    <source>
        <dbReference type="ARBA" id="ARBA00022825"/>
    </source>
</evidence>
<evidence type="ECO:0000256" key="3">
    <source>
        <dbReference type="ARBA" id="ARBA00022525"/>
    </source>
</evidence>
<accession>A0ABD1NCM7</accession>
<dbReference type="InterPro" id="IPR037045">
    <property type="entry name" value="S8pro/Inhibitor_I9_sf"/>
</dbReference>
<evidence type="ECO:0000256" key="5">
    <source>
        <dbReference type="ARBA" id="ARBA00022729"/>
    </source>
</evidence>
<evidence type="ECO:0000259" key="13">
    <source>
        <dbReference type="Pfam" id="PF05922"/>
    </source>
</evidence>
<comment type="subcellular location">
    <subcellularLocation>
        <location evidence="1">Secreted</location>
    </subcellularLocation>
</comment>
<dbReference type="CDD" id="cd04852">
    <property type="entry name" value="Peptidases_S8_3"/>
    <property type="match status" value="1"/>
</dbReference>
<dbReference type="SUPFAM" id="SSF52743">
    <property type="entry name" value="Subtilisin-like"/>
    <property type="match status" value="1"/>
</dbReference>
<dbReference type="EMBL" id="JBGMDY010000002">
    <property type="protein sequence ID" value="KAL2345864.1"/>
    <property type="molecule type" value="Genomic_DNA"/>
</dbReference>